<comment type="caution">
    <text evidence="1">The sequence shown here is derived from an EMBL/GenBank/DDBJ whole genome shotgun (WGS) entry which is preliminary data.</text>
</comment>
<reference evidence="1 2" key="1">
    <citation type="journal article" date="2021" name="Front. Genet.">
        <title>Chromosome-Level Genome Assembly Reveals Significant Gene Expansion in the Toll and IMD Signaling Pathways of Dendrolimus kikuchii.</title>
        <authorList>
            <person name="Zhou J."/>
            <person name="Wu P."/>
            <person name="Xiong Z."/>
            <person name="Liu N."/>
            <person name="Zhao N."/>
            <person name="Ji M."/>
            <person name="Qiu Y."/>
            <person name="Yang B."/>
        </authorList>
    </citation>
    <scope>NUCLEOTIDE SEQUENCE [LARGE SCALE GENOMIC DNA]</scope>
    <source>
        <strain evidence="1">Ann1</strain>
    </source>
</reference>
<organism evidence="1 2">
    <name type="scientific">Dendrolimus kikuchii</name>
    <dbReference type="NCBI Taxonomy" id="765133"/>
    <lineage>
        <taxon>Eukaryota</taxon>
        <taxon>Metazoa</taxon>
        <taxon>Ecdysozoa</taxon>
        <taxon>Arthropoda</taxon>
        <taxon>Hexapoda</taxon>
        <taxon>Insecta</taxon>
        <taxon>Pterygota</taxon>
        <taxon>Neoptera</taxon>
        <taxon>Endopterygota</taxon>
        <taxon>Lepidoptera</taxon>
        <taxon>Glossata</taxon>
        <taxon>Ditrysia</taxon>
        <taxon>Bombycoidea</taxon>
        <taxon>Lasiocampidae</taxon>
        <taxon>Dendrolimus</taxon>
    </lineage>
</organism>
<accession>A0ACC1D732</accession>
<evidence type="ECO:0000313" key="2">
    <source>
        <dbReference type="Proteomes" id="UP000824533"/>
    </source>
</evidence>
<proteinExistence type="predicted"/>
<protein>
    <submittedName>
        <fullName evidence="1">Uncharacterized protein</fullName>
    </submittedName>
</protein>
<dbReference type="EMBL" id="CM034393">
    <property type="protein sequence ID" value="KAJ0179642.1"/>
    <property type="molecule type" value="Genomic_DNA"/>
</dbReference>
<dbReference type="Proteomes" id="UP000824533">
    <property type="component" value="Linkage Group LG07"/>
</dbReference>
<gene>
    <name evidence="1" type="ORF">K1T71_004233</name>
</gene>
<keyword evidence="2" id="KW-1185">Reference proteome</keyword>
<name>A0ACC1D732_9NEOP</name>
<evidence type="ECO:0000313" key="1">
    <source>
        <dbReference type="EMBL" id="KAJ0179642.1"/>
    </source>
</evidence>
<sequence>MKYGLALAAAGRRAPGVGCRPRSVLTLTHFITRRPNPGLFTFLKRIVRRLCGRGYFPDWMATTPLEYATITTISCVPALVAPLVLQMSKIQYFATVHSLLQYGTELWARAADWQRAFRMQKRAVRAIVRVRRCESARPLFKKLGILTLPSILIYQVAVYVRLNVHTYAKQSDVHTHFTRHRNDMSNIKHKLEKSGRLTHVMGPLIYNKLPSRITESPSVGLFKTRLRKWLVEHTFYKHEEFISHNMI</sequence>